<protein>
    <submittedName>
        <fullName evidence="2">Uncharacterized protein</fullName>
    </submittedName>
</protein>
<sequence length="1197" mass="131067">MPSTTPPPKLRVKAQLQYDYSTQTPKQWASGAMEGTIRNGVSLHLYLIQGSAVKTLKQCDTCSSNAVPDWIVGDTGFPATPVTLHTLVLPRQVDVVTVLSDEGEVWLLRSDDSQYPNWRNFSKPSLEDPDKYRMVDAKPFLDANGKLYVASLMTENLIKDATNLEPVTNIYLLNPDDGSWKIDPAIDLSDFVIRVFVPHAIFGSTSDNSKYGFLVCGDDVANDTPGIALLTGGAQVLTSHIVAKGGYDSVCFVQLPFLNTPPLIFALDSTTRKAFCFSRVHDSTNEYSKMKLFENVSLRQIQATLRVNSDDKSCSYRIEIFAVTEANQILHITSEPFDESTIRTNGNLTYPKLGNFALIADHTNSMFLASSDGKFASLMAVKTNATFVKMVLDDDATTWLSQVINEPALDDVRQQRVYYIEISVEDSNRMPVVGLFVVIGSIHYANIVVNGYAVTVNSDKRYQASTNGYGKISITISADSLAAPTLTIWTEGMALHQIIDIQATLGIQQKFKTITGKELRGAINQETGEKILSGTLSDDTVQALAKSLQMLMKTMDNTASDSVSSSFTKSGDPASRAHQSMSVLSDIACTRSEDQPSLGHVTADVTTGRFAIELDHGESTNQIEFYDLLNDNSKHVVSSKSGSTGYRGSSSSSDDQPLDVPWGDVFISIKEKIFTLRKVIVDKIAEGLQVILKLAAKGINYIWNGIVHFTRQAFDVVDALFTWVGCGFQDLFGWLCYLLDWKDIKATAAIFKDYISAFKKDCEASNLSFNQEADSYCCEDKLTEAFDSAKNKVGGEKIGKYDEPTQLFRPTKNASSDADAQTIFDGLPSTLVNGVGDSSNLEFSRPLGDLERFFGIFRNSLTAFYSDDLKAAAKEFMDLLQSFVLRETIDNTKINTLLDTVKSAMKTILKTILSVIDTLADIGKEALKFLDEILDAQLWPSALGSIFKFIFNVDLTLENAICYSIAIPFTVMHKIVTGYSPSDTTISGTTGALGARKIQRSPILWRSLLAFIHTVPDAMLDLMGVGAALVNLDAQSPLTAAAAIPKQFANGAGLIVPMLDWFLMDPKSMWKGTARQKVAISIPAAVLIGSITWFVQTRFMRGPRGDLVGQIFLSTAGILGLGTAVWYVFETESVNVALAMAQFLRPLSLSVKIVRRFVQATRNPKAAIMAGVAMTLIDSVSGIGSGSAWYVAYKQET</sequence>
<gene>
    <name evidence="2" type="ORF">VKT23_009628</name>
</gene>
<comment type="caution">
    <text evidence="2">The sequence shown here is derived from an EMBL/GenBank/DDBJ whole genome shotgun (WGS) entry which is preliminary data.</text>
</comment>
<proteinExistence type="predicted"/>
<keyword evidence="3" id="KW-1185">Reference proteome</keyword>
<evidence type="ECO:0000256" key="1">
    <source>
        <dbReference type="SAM" id="Phobius"/>
    </source>
</evidence>
<keyword evidence="1" id="KW-1133">Transmembrane helix</keyword>
<feature type="transmembrane region" description="Helical" evidence="1">
    <location>
        <begin position="1166"/>
        <end position="1192"/>
    </location>
</feature>
<dbReference type="Proteomes" id="UP001498398">
    <property type="component" value="Unassembled WGS sequence"/>
</dbReference>
<feature type="transmembrane region" description="Helical" evidence="1">
    <location>
        <begin position="1078"/>
        <end position="1095"/>
    </location>
</feature>
<keyword evidence="1" id="KW-0472">Membrane</keyword>
<evidence type="ECO:0000313" key="3">
    <source>
        <dbReference type="Proteomes" id="UP001498398"/>
    </source>
</evidence>
<keyword evidence="1" id="KW-0812">Transmembrane</keyword>
<feature type="transmembrane region" description="Helical" evidence="1">
    <location>
        <begin position="1107"/>
        <end position="1129"/>
    </location>
</feature>
<organism evidence="2 3">
    <name type="scientific">Marasmiellus scandens</name>
    <dbReference type="NCBI Taxonomy" id="2682957"/>
    <lineage>
        <taxon>Eukaryota</taxon>
        <taxon>Fungi</taxon>
        <taxon>Dikarya</taxon>
        <taxon>Basidiomycota</taxon>
        <taxon>Agaricomycotina</taxon>
        <taxon>Agaricomycetes</taxon>
        <taxon>Agaricomycetidae</taxon>
        <taxon>Agaricales</taxon>
        <taxon>Marasmiineae</taxon>
        <taxon>Omphalotaceae</taxon>
        <taxon>Marasmiellus</taxon>
    </lineage>
</organism>
<reference evidence="2 3" key="1">
    <citation type="submission" date="2024-01" db="EMBL/GenBank/DDBJ databases">
        <title>A draft genome for the cacao thread blight pathogen Marasmiellus scandens.</title>
        <authorList>
            <person name="Baruah I.K."/>
            <person name="Leung J."/>
            <person name="Bukari Y."/>
            <person name="Amoako-Attah I."/>
            <person name="Meinhardt L.W."/>
            <person name="Bailey B.A."/>
            <person name="Cohen S.P."/>
        </authorList>
    </citation>
    <scope>NUCLEOTIDE SEQUENCE [LARGE SCALE GENOMIC DNA]</scope>
    <source>
        <strain evidence="2 3">GH-19</strain>
    </source>
</reference>
<evidence type="ECO:0000313" key="2">
    <source>
        <dbReference type="EMBL" id="KAK7459646.1"/>
    </source>
</evidence>
<accession>A0ABR1JFA0</accession>
<name>A0ABR1JFA0_9AGAR</name>
<dbReference type="EMBL" id="JBANRG010000016">
    <property type="protein sequence ID" value="KAK7459646.1"/>
    <property type="molecule type" value="Genomic_DNA"/>
</dbReference>